<name>A0A420BFG0_SPHD1</name>
<dbReference type="Proteomes" id="UP000286246">
    <property type="component" value="Unassembled WGS sequence"/>
</dbReference>
<protein>
    <recommendedName>
        <fullName evidence="1">DUF6265 domain-containing protein</fullName>
    </recommendedName>
</protein>
<gene>
    <name evidence="2" type="ORF">DFQ12_0271</name>
</gene>
<sequence length="149" mass="17567">MKVLIMVVIAFVFIQCTSRQNEKSENFDWLLGKWQRTNEAAGKRTFENWSKINDSTYTGFAFTLQKDDTINQEKMNIIKTDDNWKLRVKTPDEKDFISFEMSTINVGQFECKNDSLPFPNRIKYWRDSEQLKATVSGDSLQIPFEFKKL</sequence>
<evidence type="ECO:0000313" key="3">
    <source>
        <dbReference type="Proteomes" id="UP000286246"/>
    </source>
</evidence>
<dbReference type="EMBL" id="RAPY01000001">
    <property type="protein sequence ID" value="RKE55439.1"/>
    <property type="molecule type" value="Genomic_DNA"/>
</dbReference>
<keyword evidence="3" id="KW-1185">Reference proteome</keyword>
<evidence type="ECO:0000259" key="1">
    <source>
        <dbReference type="Pfam" id="PF19780"/>
    </source>
</evidence>
<reference evidence="2 3" key="1">
    <citation type="submission" date="2018-09" db="EMBL/GenBank/DDBJ databases">
        <title>Genomic Encyclopedia of Type Strains, Phase III (KMG-III): the genomes of soil and plant-associated and newly described type strains.</title>
        <authorList>
            <person name="Whitman W."/>
        </authorList>
    </citation>
    <scope>NUCLEOTIDE SEQUENCE [LARGE SCALE GENOMIC DNA]</scope>
    <source>
        <strain evidence="2 3">CECT 7938</strain>
    </source>
</reference>
<feature type="domain" description="DUF6265" evidence="1">
    <location>
        <begin position="28"/>
        <end position="136"/>
    </location>
</feature>
<comment type="caution">
    <text evidence="2">The sequence shown here is derived from an EMBL/GenBank/DDBJ whole genome shotgun (WGS) entry which is preliminary data.</text>
</comment>
<accession>A0A420BFG0</accession>
<dbReference type="InterPro" id="IPR046232">
    <property type="entry name" value="DUF6265"/>
</dbReference>
<dbReference type="AlphaFoldDB" id="A0A420BFG0"/>
<evidence type="ECO:0000313" key="2">
    <source>
        <dbReference type="EMBL" id="RKE55439.1"/>
    </source>
</evidence>
<proteinExistence type="predicted"/>
<dbReference type="Pfam" id="PF19780">
    <property type="entry name" value="DUF6265"/>
    <property type="match status" value="1"/>
</dbReference>
<organism evidence="2 3">
    <name type="scientific">Sphingobacterium detergens</name>
    <dbReference type="NCBI Taxonomy" id="1145106"/>
    <lineage>
        <taxon>Bacteria</taxon>
        <taxon>Pseudomonadati</taxon>
        <taxon>Bacteroidota</taxon>
        <taxon>Sphingobacteriia</taxon>
        <taxon>Sphingobacteriales</taxon>
        <taxon>Sphingobacteriaceae</taxon>
        <taxon>Sphingobacterium</taxon>
    </lineage>
</organism>